<evidence type="ECO:0000313" key="3">
    <source>
        <dbReference type="Proteomes" id="UP000183076"/>
    </source>
</evidence>
<proteinExistence type="predicted"/>
<sequence length="80" mass="8687">MADILEIVAPKRRALAAAKRLVHLRDEAVQDENMRAVILHAAEIVAKSGVLSAVAESGQKRQGFATSDLPSLHPARHRLN</sequence>
<protein>
    <submittedName>
        <fullName evidence="2">Uncharacterized protein</fullName>
    </submittedName>
</protein>
<dbReference type="Proteomes" id="UP000183076">
    <property type="component" value="Unassembled WGS sequence"/>
</dbReference>
<accession>A0A1H3B6W5</accession>
<feature type="region of interest" description="Disordered" evidence="1">
    <location>
        <begin position="59"/>
        <end position="80"/>
    </location>
</feature>
<dbReference type="RefSeq" id="WP_074636846.1">
    <property type="nucleotide sequence ID" value="NZ_CP160851.1"/>
</dbReference>
<dbReference type="AlphaFoldDB" id="A0A1H3B6W5"/>
<dbReference type="GeneID" id="94022656"/>
<name>A0A1H3B6W5_9RHOB</name>
<organism evidence="2 3">
    <name type="scientific">Sulfitobacter pontiacus</name>
    <dbReference type="NCBI Taxonomy" id="60137"/>
    <lineage>
        <taxon>Bacteria</taxon>
        <taxon>Pseudomonadati</taxon>
        <taxon>Pseudomonadota</taxon>
        <taxon>Alphaproteobacteria</taxon>
        <taxon>Rhodobacterales</taxon>
        <taxon>Roseobacteraceae</taxon>
        <taxon>Sulfitobacter</taxon>
    </lineage>
</organism>
<evidence type="ECO:0000313" key="2">
    <source>
        <dbReference type="EMBL" id="SDX37371.1"/>
    </source>
</evidence>
<evidence type="ECO:0000256" key="1">
    <source>
        <dbReference type="SAM" id="MobiDB-lite"/>
    </source>
</evidence>
<gene>
    <name evidence="2" type="ORF">SAMN04488041_10669</name>
</gene>
<reference evidence="3" key="1">
    <citation type="submission" date="2016-10" db="EMBL/GenBank/DDBJ databases">
        <authorList>
            <person name="Varghese N."/>
            <person name="Submissions S."/>
        </authorList>
    </citation>
    <scope>NUCLEOTIDE SEQUENCE [LARGE SCALE GENOMIC DNA]</scope>
    <source>
        <strain evidence="3">DSM 10014</strain>
    </source>
</reference>
<dbReference type="EMBL" id="FNNB01000006">
    <property type="protein sequence ID" value="SDX37371.1"/>
    <property type="molecule type" value="Genomic_DNA"/>
</dbReference>
<dbReference type="STRING" id="60137.SAMN04488041_10669"/>